<dbReference type="GO" id="GO:0046872">
    <property type="term" value="F:metal ion binding"/>
    <property type="evidence" value="ECO:0007669"/>
    <property type="project" value="UniProtKB-KW"/>
</dbReference>
<dbReference type="PANTHER" id="PTHR43177:SF3">
    <property type="entry name" value="PROTEIN NRFC HOMOLOG"/>
    <property type="match status" value="1"/>
</dbReference>
<accession>C6CDQ3</accession>
<keyword evidence="2" id="KW-0479">Metal-binding</keyword>
<keyword evidence="5" id="KW-0411">Iron-sulfur</keyword>
<reference evidence="7" key="1">
    <citation type="submission" date="2009-06" db="EMBL/GenBank/DDBJ databases">
        <title>Complete sequence of Dickeya dadantii Ech703.</title>
        <authorList>
            <consortium name="US DOE Joint Genome Institute"/>
            <person name="Lucas S."/>
            <person name="Copeland A."/>
            <person name="Lapidus A."/>
            <person name="Glavina del Rio T."/>
            <person name="Dalin E."/>
            <person name="Tice H."/>
            <person name="Bruce D."/>
            <person name="Goodwin L."/>
            <person name="Pitluck S."/>
            <person name="Chertkov O."/>
            <person name="Brettin T."/>
            <person name="Detter J.C."/>
            <person name="Han C."/>
            <person name="Larimer F."/>
            <person name="Land M."/>
            <person name="Hauser L."/>
            <person name="Kyrpides N."/>
            <person name="Mikhailova N."/>
            <person name="Balakrishnan V."/>
            <person name="Glasner J."/>
            <person name="Perna N.T."/>
        </authorList>
    </citation>
    <scope>NUCLEOTIDE SEQUENCE [LARGE SCALE GENOMIC DNA]</scope>
    <source>
        <strain evidence="7">Ech703</strain>
    </source>
</reference>
<evidence type="ECO:0000259" key="6">
    <source>
        <dbReference type="PROSITE" id="PS51379"/>
    </source>
</evidence>
<protein>
    <submittedName>
        <fullName evidence="7">4Fe-4S ferredoxin iron-sulfur binding domain protein</fullName>
    </submittedName>
</protein>
<dbReference type="CDD" id="cd10551">
    <property type="entry name" value="PsrB"/>
    <property type="match status" value="1"/>
</dbReference>
<feature type="domain" description="4Fe-4S ferredoxin-type" evidence="6">
    <location>
        <begin position="123"/>
        <end position="152"/>
    </location>
</feature>
<keyword evidence="8" id="KW-1185">Reference proteome</keyword>
<dbReference type="Gene3D" id="3.30.70.20">
    <property type="match status" value="2"/>
</dbReference>
<evidence type="ECO:0000256" key="3">
    <source>
        <dbReference type="ARBA" id="ARBA00022737"/>
    </source>
</evidence>
<keyword evidence="4" id="KW-0408">Iron</keyword>
<organism evidence="7 8">
    <name type="scientific">Musicola paradisiaca (strain Ech703)</name>
    <name type="common">Dickeya paradisiaca</name>
    <name type="synonym">Dickeya dadantii</name>
    <dbReference type="NCBI Taxonomy" id="579405"/>
    <lineage>
        <taxon>Bacteria</taxon>
        <taxon>Pseudomonadati</taxon>
        <taxon>Pseudomonadota</taxon>
        <taxon>Gammaproteobacteria</taxon>
        <taxon>Enterobacterales</taxon>
        <taxon>Pectobacteriaceae</taxon>
        <taxon>Musicola</taxon>
    </lineage>
</organism>
<dbReference type="PANTHER" id="PTHR43177">
    <property type="entry name" value="PROTEIN NRFC"/>
    <property type="match status" value="1"/>
</dbReference>
<evidence type="ECO:0000256" key="4">
    <source>
        <dbReference type="ARBA" id="ARBA00023004"/>
    </source>
</evidence>
<evidence type="ECO:0000256" key="1">
    <source>
        <dbReference type="ARBA" id="ARBA00022485"/>
    </source>
</evidence>
<dbReference type="Pfam" id="PF13247">
    <property type="entry name" value="Fer4_11"/>
    <property type="match status" value="1"/>
</dbReference>
<proteinExistence type="predicted"/>
<sequence length="233" mass="25641">MRYTRRELLRNLGSCTVLLVGGAPLQLILARENVATGVRYAMLHDESRCIGCQACVAACKKTNQVPDGVSRLQVLPNPTKVEAAPAGTPPVRQFFRRSCQHCDNPPCVSACPTGASYKDPATGIVDVHHDRCVGCRYCLAACPYHVRFIHPESRTADKCNFCRDTQLAKGYLPACVQICPMKALTFGDINDPNSDISQAIRSKLVYRTKRYLGTGPNLYRVAGKQGEIQINRT</sequence>
<dbReference type="InterPro" id="IPR017896">
    <property type="entry name" value="4Fe4S_Fe-S-bd"/>
</dbReference>
<evidence type="ECO:0000256" key="5">
    <source>
        <dbReference type="ARBA" id="ARBA00023014"/>
    </source>
</evidence>
<dbReference type="RefSeq" id="WP_012764987.1">
    <property type="nucleotide sequence ID" value="NC_012880.1"/>
</dbReference>
<evidence type="ECO:0000256" key="2">
    <source>
        <dbReference type="ARBA" id="ARBA00022723"/>
    </source>
</evidence>
<dbReference type="InterPro" id="IPR017900">
    <property type="entry name" value="4Fe4S_Fe_S_CS"/>
</dbReference>
<dbReference type="eggNOG" id="COG0437">
    <property type="taxonomic scope" value="Bacteria"/>
</dbReference>
<dbReference type="STRING" id="579405.Dd703_1368"/>
<dbReference type="GO" id="GO:0051539">
    <property type="term" value="F:4 iron, 4 sulfur cluster binding"/>
    <property type="evidence" value="ECO:0007669"/>
    <property type="project" value="UniProtKB-KW"/>
</dbReference>
<dbReference type="InterPro" id="IPR050954">
    <property type="entry name" value="ET_IronSulfur_Cluster-Binding"/>
</dbReference>
<dbReference type="PROSITE" id="PS51379">
    <property type="entry name" value="4FE4S_FER_2"/>
    <property type="match status" value="2"/>
</dbReference>
<gene>
    <name evidence="7" type="ordered locus">Dd703_1368</name>
</gene>
<dbReference type="AlphaFoldDB" id="C6CDQ3"/>
<dbReference type="Proteomes" id="UP000002734">
    <property type="component" value="Chromosome"/>
</dbReference>
<dbReference type="Pfam" id="PF12797">
    <property type="entry name" value="Fer4_2"/>
    <property type="match status" value="1"/>
</dbReference>
<dbReference type="PROSITE" id="PS00198">
    <property type="entry name" value="4FE4S_FER_1"/>
    <property type="match status" value="1"/>
</dbReference>
<dbReference type="HOGENOM" id="CLU_043374_1_3_6"/>
<dbReference type="EMBL" id="CP001654">
    <property type="protein sequence ID" value="ACS85170.1"/>
    <property type="molecule type" value="Genomic_DNA"/>
</dbReference>
<evidence type="ECO:0000313" key="7">
    <source>
        <dbReference type="EMBL" id="ACS85170.1"/>
    </source>
</evidence>
<keyword evidence="1" id="KW-0004">4Fe-4S</keyword>
<dbReference type="SUPFAM" id="SSF54862">
    <property type="entry name" value="4Fe-4S ferredoxins"/>
    <property type="match status" value="1"/>
</dbReference>
<dbReference type="FunFam" id="3.30.70.20:FF:000014">
    <property type="entry name" value="Cytochrome c nitrite reductase, Fe-S protein"/>
    <property type="match status" value="1"/>
</dbReference>
<name>C6CDQ3_MUSP7</name>
<dbReference type="KEGG" id="dda:Dd703_1368"/>
<feature type="domain" description="4Fe-4S ferredoxin-type" evidence="6">
    <location>
        <begin position="40"/>
        <end position="68"/>
    </location>
</feature>
<keyword evidence="3" id="KW-0677">Repeat</keyword>
<evidence type="ECO:0000313" key="8">
    <source>
        <dbReference type="Proteomes" id="UP000002734"/>
    </source>
</evidence>